<dbReference type="SUPFAM" id="SSF53098">
    <property type="entry name" value="Ribonuclease H-like"/>
    <property type="match status" value="1"/>
</dbReference>
<dbReference type="PANTHER" id="PTHR47765:SF2">
    <property type="entry name" value="EXONUCLEASE MUT-7 HOMOLOG"/>
    <property type="match status" value="1"/>
</dbReference>
<evidence type="ECO:0000313" key="3">
    <source>
        <dbReference type="WBParaSite" id="Gr19_v10_g1145.t1"/>
    </source>
</evidence>
<organism evidence="2 3">
    <name type="scientific">Globodera rostochiensis</name>
    <name type="common">Golden nematode worm</name>
    <name type="synonym">Heterodera rostochiensis</name>
    <dbReference type="NCBI Taxonomy" id="31243"/>
    <lineage>
        <taxon>Eukaryota</taxon>
        <taxon>Metazoa</taxon>
        <taxon>Ecdysozoa</taxon>
        <taxon>Nematoda</taxon>
        <taxon>Chromadorea</taxon>
        <taxon>Rhabditida</taxon>
        <taxon>Tylenchina</taxon>
        <taxon>Tylenchomorpha</taxon>
        <taxon>Tylenchoidea</taxon>
        <taxon>Heteroderidae</taxon>
        <taxon>Heteroderinae</taxon>
        <taxon>Globodera</taxon>
    </lineage>
</organism>
<dbReference type="GO" id="GO:0008408">
    <property type="term" value="F:3'-5' exonuclease activity"/>
    <property type="evidence" value="ECO:0007669"/>
    <property type="project" value="InterPro"/>
</dbReference>
<dbReference type="InterPro" id="IPR012337">
    <property type="entry name" value="RNaseH-like_sf"/>
</dbReference>
<dbReference type="Pfam" id="PF01927">
    <property type="entry name" value="Mut7-C"/>
    <property type="match status" value="1"/>
</dbReference>
<dbReference type="WBParaSite" id="Gr19_v10_g1145.t1">
    <property type="protein sequence ID" value="Gr19_v10_g1145.t1"/>
    <property type="gene ID" value="Gr19_v10_g1145"/>
</dbReference>
<evidence type="ECO:0000313" key="2">
    <source>
        <dbReference type="Proteomes" id="UP000887572"/>
    </source>
</evidence>
<dbReference type="Proteomes" id="UP000887572">
    <property type="component" value="Unplaced"/>
</dbReference>
<dbReference type="PANTHER" id="PTHR47765">
    <property type="entry name" value="3'-5' EXONUCLEASE DOMAIN-CONTAINING PROTEIN"/>
    <property type="match status" value="1"/>
</dbReference>
<dbReference type="Gene3D" id="3.30.420.10">
    <property type="entry name" value="Ribonuclease H-like superfamily/Ribonuclease H"/>
    <property type="match status" value="1"/>
</dbReference>
<dbReference type="InterPro" id="IPR002782">
    <property type="entry name" value="Mut7-C_RNAse_dom"/>
</dbReference>
<keyword evidence="2" id="KW-1185">Reference proteome</keyword>
<feature type="domain" description="3'-5' exonuclease" evidence="1">
    <location>
        <begin position="323"/>
        <end position="525"/>
    </location>
</feature>
<dbReference type="InterPro" id="IPR002562">
    <property type="entry name" value="3'-5'_exonuclease_dom"/>
</dbReference>
<dbReference type="InterPro" id="IPR052408">
    <property type="entry name" value="Exonuclease_MUT-7-like"/>
</dbReference>
<sequence length="832" mass="96192">MRKRAEPLTPWPNAKDVFEGFLHLIRFVKTLVVEDFDLSLVKLALLTFYEFQKHKTEKDQSAPFLFSAQDTLLLDALELCFRLKAKHIDVVGSVFRLKNKEMLDIAVNRINELFSKDIAKAVAWIVYLNLRDHFAFKTVVCTLILENQTALLYPFIGEDQYRRTKMLGDDLEQKIVSNHKHLEKLTRKFVKNFQIADSEVPNLMKLGTQNALLYNHYRWRKREISWSQFEEIARHAMMPCPDVRDRYFRRLFDEGLPREACHFAEVLGVSEERYIPQLKQFYQKNPDIVESIRGDIISSIAISKQNQELEEQNTCELYPGYPIIVTDTWDKLEELIAHLRDDGEELFGIDAEWRPHFLSATEKISLIQIATTKAVFLVDALLLETEGRMTESQWLNFFDALLCTEGPRKIGYDFRNDMRVFRSTFPFITKLFPLVKNVLCMYRLLSKVKMYPDASSAVFDRLDVESPSNLSLSDVSEYFLDIKLEKTEREGNWSLRPLRLEQKKYAAMDAICLNRLFRKVAAKLMTLKNKELASALKQHALINLVDEQPAKSPTIIPLVSGQMVRIKEGEEDFILNVQKAAREIEHAAHGNLHGFRSIREVRFIADSMLFGLGKHLRKCGFDTRLIGERDQIVEFCKQSQNNGFVVLSTGKGYKQLDLQLRGGSHEVVCVPLATDGTTPPSLMIKYLLNELRILLRPEDMWSRCVECNKRAFVRLPKRVAQTLCYMNAVRHGADWLDIDEQDLKQCVDQLKAESVPFTADQDDNYETQQRMLDAEADEYILVEDQSNEICLCRNFAVNMLNRLVLADQCSSPVQFYACTECGRMQLNSASSE</sequence>
<dbReference type="InterPro" id="IPR036397">
    <property type="entry name" value="RNaseH_sf"/>
</dbReference>
<proteinExistence type="predicted"/>
<accession>A0A914GUH8</accession>
<dbReference type="AlphaFoldDB" id="A0A914GUH8"/>
<reference evidence="3" key="1">
    <citation type="submission" date="2022-11" db="UniProtKB">
        <authorList>
            <consortium name="WormBaseParasite"/>
        </authorList>
    </citation>
    <scope>IDENTIFICATION</scope>
</reference>
<evidence type="ECO:0000259" key="1">
    <source>
        <dbReference type="SMART" id="SM00474"/>
    </source>
</evidence>
<dbReference type="Pfam" id="PF01612">
    <property type="entry name" value="DNA_pol_A_exo1"/>
    <property type="match status" value="1"/>
</dbReference>
<dbReference type="GO" id="GO:0003676">
    <property type="term" value="F:nucleic acid binding"/>
    <property type="evidence" value="ECO:0007669"/>
    <property type="project" value="InterPro"/>
</dbReference>
<protein>
    <submittedName>
        <fullName evidence="3">3'-5' exonuclease domain-containing protein</fullName>
    </submittedName>
</protein>
<dbReference type="SMART" id="SM00474">
    <property type="entry name" value="35EXOc"/>
    <property type="match status" value="1"/>
</dbReference>
<dbReference type="GO" id="GO:0006139">
    <property type="term" value="P:nucleobase-containing compound metabolic process"/>
    <property type="evidence" value="ECO:0007669"/>
    <property type="project" value="InterPro"/>
</dbReference>
<name>A0A914GUH8_GLORO</name>